<gene>
    <name evidence="1" type="ORF">N8T08_005322</name>
</gene>
<protein>
    <submittedName>
        <fullName evidence="1">Uncharacterized protein</fullName>
    </submittedName>
</protein>
<name>A0ACC3B2L9_9EURO</name>
<proteinExistence type="predicted"/>
<evidence type="ECO:0000313" key="2">
    <source>
        <dbReference type="Proteomes" id="UP001177260"/>
    </source>
</evidence>
<sequence length="580" mass="64579">MPRSPDTTNCDARAGDPAYAFDRGIQAAFAPVGSTDCGNQLGAINAASPLPEDDSGNVLQHLDDQPLAISDAEFDTGWASWLLCDEFDLDAVNSSLLQATADGTQRLDIGYPQTSTQPMEEIPTHSGDSVRRKWHTYCELNSTRISPDPGLENGRIDEYYREELAERLKPRVQTGILPSTTFIWEVHIASLPEARIAAIQSALIGQAFGFLVARPKDLAGIDFFHGGIAAWGRRGIVPRIDQSPCDPTNLAGDALESAWKEWAIVETNKRIGLAIAIQDAELAKLHHHESVLRHGCQRLPNASSDHLFDAPNATSWKRLMAQESYHINSQLPAFSDSPGLCSTSHILKEVSSFEQCAMLNSLGVLACESHQPTLFVSSMTEKCEELLVQWYKSWKSNKASCTVWTSPSMILWHSNFVMLYTNLDALERACGRDGDEADPDALRYAQQWATSNEAKRCLLHAICISRQFEWISLGSASPIHLPLCLYQCGIIWYCFGKFSGNSGLFAKDAESQFNYPEFQLLRTGENQALNETPSNFHKEWDTLDQVFSCVDMLRRVPHWKLPQNLASTLLALIEREQNIF</sequence>
<reference evidence="1 2" key="1">
    <citation type="journal article" date="2023" name="ACS Omega">
        <title>Identification of the Neoaspergillic Acid Biosynthesis Gene Cluster by Establishing an In Vitro CRISPR-Ribonucleoprotein Genetic System in Aspergillus melleus.</title>
        <authorList>
            <person name="Yuan B."/>
            <person name="Grau M.F."/>
            <person name="Murata R.M."/>
            <person name="Torok T."/>
            <person name="Venkateswaran K."/>
            <person name="Stajich J.E."/>
            <person name="Wang C.C.C."/>
        </authorList>
    </citation>
    <scope>NUCLEOTIDE SEQUENCE [LARGE SCALE GENOMIC DNA]</scope>
    <source>
        <strain evidence="1 2">IMV 1140</strain>
    </source>
</reference>
<comment type="caution">
    <text evidence="1">The sequence shown here is derived from an EMBL/GenBank/DDBJ whole genome shotgun (WGS) entry which is preliminary data.</text>
</comment>
<accession>A0ACC3B2L9</accession>
<dbReference type="Proteomes" id="UP001177260">
    <property type="component" value="Unassembled WGS sequence"/>
</dbReference>
<evidence type="ECO:0000313" key="1">
    <source>
        <dbReference type="EMBL" id="KAK1144451.1"/>
    </source>
</evidence>
<organism evidence="1 2">
    <name type="scientific">Aspergillus melleus</name>
    <dbReference type="NCBI Taxonomy" id="138277"/>
    <lineage>
        <taxon>Eukaryota</taxon>
        <taxon>Fungi</taxon>
        <taxon>Dikarya</taxon>
        <taxon>Ascomycota</taxon>
        <taxon>Pezizomycotina</taxon>
        <taxon>Eurotiomycetes</taxon>
        <taxon>Eurotiomycetidae</taxon>
        <taxon>Eurotiales</taxon>
        <taxon>Aspergillaceae</taxon>
        <taxon>Aspergillus</taxon>
        <taxon>Aspergillus subgen. Circumdati</taxon>
    </lineage>
</organism>
<dbReference type="EMBL" id="JAOPJF010000030">
    <property type="protein sequence ID" value="KAK1144451.1"/>
    <property type="molecule type" value="Genomic_DNA"/>
</dbReference>
<keyword evidence="2" id="KW-1185">Reference proteome</keyword>